<dbReference type="RefSeq" id="WP_142532132.1">
    <property type="nucleotide sequence ID" value="NZ_FXTB01000001.1"/>
</dbReference>
<organism evidence="1 2">
    <name type="scientific">Saccharicrinis carchari</name>
    <dbReference type="NCBI Taxonomy" id="1168039"/>
    <lineage>
        <taxon>Bacteria</taxon>
        <taxon>Pseudomonadati</taxon>
        <taxon>Bacteroidota</taxon>
        <taxon>Bacteroidia</taxon>
        <taxon>Marinilabiliales</taxon>
        <taxon>Marinilabiliaceae</taxon>
        <taxon>Saccharicrinis</taxon>
    </lineage>
</organism>
<proteinExistence type="predicted"/>
<reference evidence="1 2" key="1">
    <citation type="submission" date="2017-05" db="EMBL/GenBank/DDBJ databases">
        <authorList>
            <person name="Varghese N."/>
            <person name="Submissions S."/>
        </authorList>
    </citation>
    <scope>NUCLEOTIDE SEQUENCE [LARGE SCALE GENOMIC DNA]</scope>
    <source>
        <strain evidence="1 2">DSM 27040</strain>
    </source>
</reference>
<dbReference type="AlphaFoldDB" id="A0A521B971"/>
<accession>A0A521B971</accession>
<dbReference type="EMBL" id="FXTB01000001">
    <property type="protein sequence ID" value="SMO43637.1"/>
    <property type="molecule type" value="Genomic_DNA"/>
</dbReference>
<evidence type="ECO:0008006" key="3">
    <source>
        <dbReference type="Google" id="ProtNLM"/>
    </source>
</evidence>
<name>A0A521B971_SACCC</name>
<dbReference type="PROSITE" id="PS51257">
    <property type="entry name" value="PROKAR_LIPOPROTEIN"/>
    <property type="match status" value="1"/>
</dbReference>
<protein>
    <recommendedName>
        <fullName evidence="3">Cytochrome c domain-containing protein</fullName>
    </recommendedName>
</protein>
<keyword evidence="2" id="KW-1185">Reference proteome</keyword>
<evidence type="ECO:0000313" key="2">
    <source>
        <dbReference type="Proteomes" id="UP000319040"/>
    </source>
</evidence>
<dbReference type="Proteomes" id="UP000319040">
    <property type="component" value="Unassembled WGS sequence"/>
</dbReference>
<dbReference type="OrthoDB" id="1524994at2"/>
<evidence type="ECO:0000313" key="1">
    <source>
        <dbReference type="EMBL" id="SMO43637.1"/>
    </source>
</evidence>
<sequence length="127" mass="13810">MKILKILFGLVMLMFLFGACKYDFIVPEEIPVVDPDGSEISFSTDILPIFNNGNNCTACHKTGGQAPDLTSGRAYNALNSARYINTTTPEDSRIYSVPDPGSSHYKKYTAAQAALVLGWISQGAKNN</sequence>
<gene>
    <name evidence="1" type="ORF">SAMN06265379_101799</name>
</gene>